<dbReference type="AlphaFoldDB" id="A0A1X7TWK8"/>
<reference evidence="1" key="1">
    <citation type="submission" date="2017-05" db="UniProtKB">
        <authorList>
            <consortium name="EnsemblMetazoa"/>
        </authorList>
    </citation>
    <scope>IDENTIFICATION</scope>
</reference>
<protein>
    <submittedName>
        <fullName evidence="1">Uncharacterized protein</fullName>
    </submittedName>
</protein>
<dbReference type="InParanoid" id="A0A1X7TWK8"/>
<name>A0A1X7TWK8_AMPQE</name>
<accession>A0A1X7TWK8</accession>
<proteinExistence type="predicted"/>
<evidence type="ECO:0000313" key="1">
    <source>
        <dbReference type="EnsemblMetazoa" id="Aqu2.1.19333_001"/>
    </source>
</evidence>
<dbReference type="EnsemblMetazoa" id="Aqu2.1.19333_001">
    <property type="protein sequence ID" value="Aqu2.1.19333_001"/>
    <property type="gene ID" value="Aqu2.1.19333"/>
</dbReference>
<sequence length="71" mass="7887">METSNGKRARVTALTRSIESELKEEEGVTFDLKSVLHSVAARLVSSAEEDKSFVTQCVKDTVESYPLNRVL</sequence>
<organism evidence="1">
    <name type="scientific">Amphimedon queenslandica</name>
    <name type="common">Sponge</name>
    <dbReference type="NCBI Taxonomy" id="400682"/>
    <lineage>
        <taxon>Eukaryota</taxon>
        <taxon>Metazoa</taxon>
        <taxon>Porifera</taxon>
        <taxon>Demospongiae</taxon>
        <taxon>Heteroscleromorpha</taxon>
        <taxon>Haplosclerida</taxon>
        <taxon>Niphatidae</taxon>
        <taxon>Amphimedon</taxon>
    </lineage>
</organism>